<evidence type="ECO:0000313" key="13">
    <source>
        <dbReference type="Proteomes" id="UP000277580"/>
    </source>
</evidence>
<dbReference type="GO" id="GO:0016020">
    <property type="term" value="C:membrane"/>
    <property type="evidence" value="ECO:0007669"/>
    <property type="project" value="UniProtKB-SubCell"/>
</dbReference>
<dbReference type="GO" id="GO:0005385">
    <property type="term" value="F:zinc ion transmembrane transporter activity"/>
    <property type="evidence" value="ECO:0007669"/>
    <property type="project" value="TreeGrafter"/>
</dbReference>
<comment type="subcellular location">
    <subcellularLocation>
        <location evidence="1">Membrane</location>
        <topology evidence="1">Multi-pass membrane protein</topology>
    </subcellularLocation>
</comment>
<keyword evidence="3" id="KW-0813">Transport</keyword>
<dbReference type="SUPFAM" id="SSF161111">
    <property type="entry name" value="Cation efflux protein transmembrane domain-like"/>
    <property type="match status" value="1"/>
</dbReference>
<dbReference type="Gene3D" id="1.20.1510.10">
    <property type="entry name" value="Cation efflux protein transmembrane domain"/>
    <property type="match status" value="2"/>
</dbReference>
<dbReference type="PANTHER" id="PTHR45820">
    <property type="entry name" value="FI23527P1"/>
    <property type="match status" value="1"/>
</dbReference>
<gene>
    <name evidence="12" type="ORF">P167DRAFT_484530</name>
</gene>
<organism evidence="12 13">
    <name type="scientific">Morchella conica CCBAS932</name>
    <dbReference type="NCBI Taxonomy" id="1392247"/>
    <lineage>
        <taxon>Eukaryota</taxon>
        <taxon>Fungi</taxon>
        <taxon>Dikarya</taxon>
        <taxon>Ascomycota</taxon>
        <taxon>Pezizomycotina</taxon>
        <taxon>Pezizomycetes</taxon>
        <taxon>Pezizales</taxon>
        <taxon>Morchellaceae</taxon>
        <taxon>Morchella</taxon>
    </lineage>
</organism>
<protein>
    <submittedName>
        <fullName evidence="12">Cation efflux protein</fullName>
    </submittedName>
</protein>
<dbReference type="AlphaFoldDB" id="A0A3N4L128"/>
<feature type="region of interest" description="Disordered" evidence="8">
    <location>
        <begin position="197"/>
        <end position="221"/>
    </location>
</feature>
<feature type="transmembrane region" description="Helical" evidence="9">
    <location>
        <begin position="310"/>
        <end position="334"/>
    </location>
</feature>
<accession>A0A3N4L128</accession>
<dbReference type="PANTHER" id="PTHR45820:SF4">
    <property type="entry name" value="ZINC TRANSPORTER 63C, ISOFORM F"/>
    <property type="match status" value="1"/>
</dbReference>
<comment type="similarity">
    <text evidence="2">Belongs to the cation diffusion facilitator (CDF) transporter (TC 2.A.4) family. SLC30A subfamily.</text>
</comment>
<dbReference type="InterPro" id="IPR058533">
    <property type="entry name" value="Cation_efflux_TM"/>
</dbReference>
<dbReference type="Proteomes" id="UP000277580">
    <property type="component" value="Unassembled WGS sequence"/>
</dbReference>
<dbReference type="OrthoDB" id="9944568at2759"/>
<keyword evidence="4 9" id="KW-0812">Transmembrane</keyword>
<feature type="transmembrane region" description="Helical" evidence="9">
    <location>
        <begin position="34"/>
        <end position="56"/>
    </location>
</feature>
<evidence type="ECO:0000256" key="9">
    <source>
        <dbReference type="SAM" id="Phobius"/>
    </source>
</evidence>
<dbReference type="EMBL" id="ML119118">
    <property type="protein sequence ID" value="RPB14271.1"/>
    <property type="molecule type" value="Genomic_DNA"/>
</dbReference>
<dbReference type="SUPFAM" id="SSF160240">
    <property type="entry name" value="Cation efflux protein cytoplasmic domain-like"/>
    <property type="match status" value="1"/>
</dbReference>
<evidence type="ECO:0000256" key="7">
    <source>
        <dbReference type="ARBA" id="ARBA00023136"/>
    </source>
</evidence>
<dbReference type="STRING" id="1392247.A0A3N4L128"/>
<feature type="transmembrane region" description="Helical" evidence="9">
    <location>
        <begin position="76"/>
        <end position="95"/>
    </location>
</feature>
<feature type="transmembrane region" description="Helical" evidence="9">
    <location>
        <begin position="107"/>
        <end position="131"/>
    </location>
</feature>
<dbReference type="InterPro" id="IPR002524">
    <property type="entry name" value="Cation_efflux"/>
</dbReference>
<evidence type="ECO:0000256" key="6">
    <source>
        <dbReference type="ARBA" id="ARBA00022989"/>
    </source>
</evidence>
<dbReference type="InterPro" id="IPR036837">
    <property type="entry name" value="Cation_efflux_CTD_sf"/>
</dbReference>
<feature type="domain" description="Cation efflux protein cytoplasmic" evidence="11">
    <location>
        <begin position="377"/>
        <end position="452"/>
    </location>
</feature>
<evidence type="ECO:0000259" key="10">
    <source>
        <dbReference type="Pfam" id="PF01545"/>
    </source>
</evidence>
<name>A0A3N4L128_9PEZI</name>
<evidence type="ECO:0000256" key="3">
    <source>
        <dbReference type="ARBA" id="ARBA00022448"/>
    </source>
</evidence>
<keyword evidence="7 9" id="KW-0472">Membrane</keyword>
<evidence type="ECO:0000256" key="5">
    <source>
        <dbReference type="ARBA" id="ARBA00022833"/>
    </source>
</evidence>
<dbReference type="InterPro" id="IPR027469">
    <property type="entry name" value="Cation_efflux_TMD_sf"/>
</dbReference>
<keyword evidence="6 9" id="KW-1133">Transmembrane helix</keyword>
<reference evidence="12 13" key="1">
    <citation type="journal article" date="2018" name="Nat. Ecol. Evol.">
        <title>Pezizomycetes genomes reveal the molecular basis of ectomycorrhizal truffle lifestyle.</title>
        <authorList>
            <person name="Murat C."/>
            <person name="Payen T."/>
            <person name="Noel B."/>
            <person name="Kuo A."/>
            <person name="Morin E."/>
            <person name="Chen J."/>
            <person name="Kohler A."/>
            <person name="Krizsan K."/>
            <person name="Balestrini R."/>
            <person name="Da Silva C."/>
            <person name="Montanini B."/>
            <person name="Hainaut M."/>
            <person name="Levati E."/>
            <person name="Barry K.W."/>
            <person name="Belfiori B."/>
            <person name="Cichocki N."/>
            <person name="Clum A."/>
            <person name="Dockter R.B."/>
            <person name="Fauchery L."/>
            <person name="Guy J."/>
            <person name="Iotti M."/>
            <person name="Le Tacon F."/>
            <person name="Lindquist E.A."/>
            <person name="Lipzen A."/>
            <person name="Malagnac F."/>
            <person name="Mello A."/>
            <person name="Molinier V."/>
            <person name="Miyauchi S."/>
            <person name="Poulain J."/>
            <person name="Riccioni C."/>
            <person name="Rubini A."/>
            <person name="Sitrit Y."/>
            <person name="Splivallo R."/>
            <person name="Traeger S."/>
            <person name="Wang M."/>
            <person name="Zifcakova L."/>
            <person name="Wipf D."/>
            <person name="Zambonelli A."/>
            <person name="Paolocci F."/>
            <person name="Nowrousian M."/>
            <person name="Ottonello S."/>
            <person name="Baldrian P."/>
            <person name="Spatafora J.W."/>
            <person name="Henrissat B."/>
            <person name="Nagy L.G."/>
            <person name="Aury J.M."/>
            <person name="Wincker P."/>
            <person name="Grigoriev I.V."/>
            <person name="Bonfante P."/>
            <person name="Martin F.M."/>
        </authorList>
    </citation>
    <scope>NUCLEOTIDE SEQUENCE [LARGE SCALE GENOMIC DNA]</scope>
    <source>
        <strain evidence="12 13">CCBAS932</strain>
    </source>
</reference>
<evidence type="ECO:0000256" key="4">
    <source>
        <dbReference type="ARBA" id="ARBA00022692"/>
    </source>
</evidence>
<dbReference type="FunCoup" id="A0A3N4L128">
    <property type="interactions" value="267"/>
</dbReference>
<evidence type="ECO:0000256" key="8">
    <source>
        <dbReference type="SAM" id="MobiDB-lite"/>
    </source>
</evidence>
<feature type="domain" description="Cation efflux protein transmembrane" evidence="10">
    <location>
        <begin position="299"/>
        <end position="372"/>
    </location>
</feature>
<evidence type="ECO:0000256" key="2">
    <source>
        <dbReference type="ARBA" id="ARBA00008873"/>
    </source>
</evidence>
<feature type="region of interest" description="Disordered" evidence="8">
    <location>
        <begin position="159"/>
        <end position="181"/>
    </location>
</feature>
<evidence type="ECO:0000259" key="11">
    <source>
        <dbReference type="Pfam" id="PF16916"/>
    </source>
</evidence>
<proteinExistence type="inferred from homology"/>
<feature type="transmembrane region" description="Helical" evidence="9">
    <location>
        <begin position="7"/>
        <end position="28"/>
    </location>
</feature>
<dbReference type="InParanoid" id="A0A3N4L128"/>
<dbReference type="GO" id="GO:0006882">
    <property type="term" value="P:intracellular zinc ion homeostasis"/>
    <property type="evidence" value="ECO:0007669"/>
    <property type="project" value="TreeGrafter"/>
</dbReference>
<sequence>MGFSRSARIITLLVIDSLFFLLEIIVGYSVHSLALVADSFHMLNDVFSLLVALWAIKLAKQKSTSSYTYGWQRAEVLGALVNGVFLLALCLSIFLEAIQRFFEPQEVGQPVLVLAVGSAGLASNILGLFLFHDHGHSHGGGDSHGHSHSHDIEAGIDGHEHHKHTHGLPGHIHNPAEDDSGDIEEILPANVVARVASDANPVSRSTQKHKRNSSRQARFASPVTHIHVHPARNRQEVIAAAVSDTEATSGTSDDEEGGDESTPLVSKNGDSSSSPRRRAYSVTHTGHNHTKPKPEGTSGHSHANLNMRGVFLHVLGDALGNVGVMVVALCLMYIPDEYTWKNYLDPSISLVITVIIFSSALPLVKSASKILLQAVPTGISLEEVKEDIADIPGVESVHELHIWQLSDVKMIASLHIQIAFDPDQGGRYMQLARSIRTCLHAYGIHSSTIQPEYTKPVGGDVIAADMSPGGEQVTGYGATADGSRAGSVTGSDSACLLDCGDGCATVKCCGPVGQETADSGHGHGHSH</sequence>
<feature type="transmembrane region" description="Helical" evidence="9">
    <location>
        <begin position="346"/>
        <end position="364"/>
    </location>
</feature>
<evidence type="ECO:0000313" key="12">
    <source>
        <dbReference type="EMBL" id="RPB14271.1"/>
    </source>
</evidence>
<dbReference type="Pfam" id="PF16916">
    <property type="entry name" value="ZT_dimer"/>
    <property type="match status" value="1"/>
</dbReference>
<feature type="region of interest" description="Disordered" evidence="8">
    <location>
        <begin position="243"/>
        <end position="302"/>
    </location>
</feature>
<evidence type="ECO:0000256" key="1">
    <source>
        <dbReference type="ARBA" id="ARBA00004141"/>
    </source>
</evidence>
<keyword evidence="13" id="KW-1185">Reference proteome</keyword>
<feature type="compositionally biased region" description="Polar residues" evidence="8">
    <location>
        <begin position="263"/>
        <end position="274"/>
    </location>
</feature>
<dbReference type="InterPro" id="IPR027470">
    <property type="entry name" value="Cation_efflux_CTD"/>
</dbReference>
<dbReference type="Pfam" id="PF01545">
    <property type="entry name" value="Cation_efflux"/>
    <property type="match status" value="2"/>
</dbReference>
<feature type="domain" description="Cation efflux protein transmembrane" evidence="10">
    <location>
        <begin position="10"/>
        <end position="146"/>
    </location>
</feature>
<keyword evidence="5" id="KW-0862">Zinc</keyword>
<dbReference type="NCBIfam" id="TIGR01297">
    <property type="entry name" value="CDF"/>
    <property type="match status" value="2"/>
</dbReference>